<accession>A0A365Y3U7</accession>
<dbReference type="InterPro" id="IPR006665">
    <property type="entry name" value="OmpA-like"/>
</dbReference>
<dbReference type="InterPro" id="IPR036737">
    <property type="entry name" value="OmpA-like_sf"/>
</dbReference>
<name>A0A365Y3U7_9BACT</name>
<dbReference type="GO" id="GO:0005509">
    <property type="term" value="F:calcium ion binding"/>
    <property type="evidence" value="ECO:0007669"/>
    <property type="project" value="InterPro"/>
</dbReference>
<dbReference type="AlphaFoldDB" id="A0A365Y3U7"/>
<evidence type="ECO:0000259" key="3">
    <source>
        <dbReference type="Pfam" id="PF00691"/>
    </source>
</evidence>
<feature type="compositionally biased region" description="Basic and acidic residues" evidence="1">
    <location>
        <begin position="374"/>
        <end position="384"/>
    </location>
</feature>
<dbReference type="RefSeq" id="WP_113615265.1">
    <property type="nucleotide sequence ID" value="NZ_QFFJ01000001.1"/>
</dbReference>
<reference evidence="4 5" key="1">
    <citation type="submission" date="2018-05" db="EMBL/GenBank/DDBJ databases">
        <title>Chitinophaga sp. K3CV102501T nov., isolated from isolated from a monsoon evergreen broad-leaved forest soil.</title>
        <authorList>
            <person name="Lv Y."/>
        </authorList>
    </citation>
    <scope>NUCLEOTIDE SEQUENCE [LARGE SCALE GENOMIC DNA]</scope>
    <source>
        <strain evidence="4 5">GDMCC 1.1325</strain>
    </source>
</reference>
<dbReference type="Proteomes" id="UP000253410">
    <property type="component" value="Unassembled WGS sequence"/>
</dbReference>
<feature type="domain" description="OmpA-like" evidence="3">
    <location>
        <begin position="434"/>
        <end position="504"/>
    </location>
</feature>
<dbReference type="Pfam" id="PF00691">
    <property type="entry name" value="OmpA"/>
    <property type="match status" value="1"/>
</dbReference>
<feature type="region of interest" description="Disordered" evidence="1">
    <location>
        <begin position="353"/>
        <end position="384"/>
    </location>
</feature>
<keyword evidence="2" id="KW-0732">Signal</keyword>
<evidence type="ECO:0000313" key="5">
    <source>
        <dbReference type="Proteomes" id="UP000253410"/>
    </source>
</evidence>
<sequence>MASKKYLLLAGAVGLLTASTGFAQVQPTGYDALDSSKVSGKRLVQQNNFMNHQSNFPAKPRDMWELGLSGGLHLISGTIPPHPGFGGGISLRKALGHTFSIRAEYIGSIDKGQDYQLRDVPAGAQYAAWDATAAVSQSKGLGYKVVPNYRSQNHQLSLDMIASLSNILFYRAEPKINWYVLAGYSIVAADVDVDALDGNGNGYDYSGINFNAKRSDIRKQLNNLRDKKYESNAPSQGNRISIGRHDNNQLIRHALDVGTGIAFKVTKRFNIGVEEKLTMPFDAYLDGWAGPGGSSKDFYSYTSLRLNFNLGNSSKRVQPLWWINPLEYAYSELSNPRHMKLPTPVLPDADGDGVTDQFDREPNTPAGAPVDSHGVAKDTDGDGVPDYKDKQLITPTYCQPVDADGVGKCPDPECCKNIGPVATCSTLVLPSVSFKGSATKVGRDQEAILASVASTLKANPSCNVLVTGHAGAKGKKGGVDLSSRRVDAVIDYLADKQGIDRGRFIKQNTPGESGTVDLAPAN</sequence>
<gene>
    <name evidence="4" type="ORF">DF182_08820</name>
</gene>
<dbReference type="EMBL" id="QFFJ01000001">
    <property type="protein sequence ID" value="RBL92664.1"/>
    <property type="molecule type" value="Genomic_DNA"/>
</dbReference>
<feature type="chain" id="PRO_5017075663" description="OmpA-like domain-containing protein" evidence="2">
    <location>
        <begin position="24"/>
        <end position="522"/>
    </location>
</feature>
<organism evidence="4 5">
    <name type="scientific">Chitinophaga flava</name>
    <dbReference type="NCBI Taxonomy" id="2259036"/>
    <lineage>
        <taxon>Bacteria</taxon>
        <taxon>Pseudomonadati</taxon>
        <taxon>Bacteroidota</taxon>
        <taxon>Chitinophagia</taxon>
        <taxon>Chitinophagales</taxon>
        <taxon>Chitinophagaceae</taxon>
        <taxon>Chitinophaga</taxon>
    </lineage>
</organism>
<evidence type="ECO:0000256" key="1">
    <source>
        <dbReference type="SAM" id="MobiDB-lite"/>
    </source>
</evidence>
<dbReference type="OrthoDB" id="1522982at2"/>
<proteinExistence type="predicted"/>
<dbReference type="Gene3D" id="4.10.1080.10">
    <property type="entry name" value="TSP type-3 repeat"/>
    <property type="match status" value="1"/>
</dbReference>
<dbReference type="Gene3D" id="3.30.1330.60">
    <property type="entry name" value="OmpA-like domain"/>
    <property type="match status" value="1"/>
</dbReference>
<keyword evidence="5" id="KW-1185">Reference proteome</keyword>
<dbReference type="SUPFAM" id="SSF103647">
    <property type="entry name" value="TSP type-3 repeat"/>
    <property type="match status" value="1"/>
</dbReference>
<comment type="caution">
    <text evidence="4">The sequence shown here is derived from an EMBL/GenBank/DDBJ whole genome shotgun (WGS) entry which is preliminary data.</text>
</comment>
<protein>
    <recommendedName>
        <fullName evidence="3">OmpA-like domain-containing protein</fullName>
    </recommendedName>
</protein>
<feature type="signal peptide" evidence="2">
    <location>
        <begin position="1"/>
        <end position="23"/>
    </location>
</feature>
<evidence type="ECO:0000313" key="4">
    <source>
        <dbReference type="EMBL" id="RBL92664.1"/>
    </source>
</evidence>
<dbReference type="SUPFAM" id="SSF103088">
    <property type="entry name" value="OmpA-like"/>
    <property type="match status" value="1"/>
</dbReference>
<evidence type="ECO:0000256" key="2">
    <source>
        <dbReference type="SAM" id="SignalP"/>
    </source>
</evidence>
<dbReference type="InterPro" id="IPR028974">
    <property type="entry name" value="TSP_type-3_rpt"/>
</dbReference>